<dbReference type="Pfam" id="PF03640">
    <property type="entry name" value="Lipoprotein_15"/>
    <property type="match status" value="1"/>
</dbReference>
<comment type="caution">
    <text evidence="1">The sequence shown here is derived from an EMBL/GenBank/DDBJ whole genome shotgun (WGS) entry which is preliminary data.</text>
</comment>
<sequence length="162" mass="16880">MVAHLSRFAGATAIVGLIASVGSADNGAATLSVGTSEEFGDYVVGPNGKPVYTFLTKRGASDGQDPLDSCNADCREEWPPLDAPGEVRASKELDAYLLGTTKDEDGEPVVSYAGQPLFSFYRDAAGDEPSGQGIYSFGGYWALLNPSGVPIRSDAIPAPDTE</sequence>
<dbReference type="PANTHER" id="PTHR39335">
    <property type="entry name" value="BLL4220 PROTEIN"/>
    <property type="match status" value="1"/>
</dbReference>
<evidence type="ECO:0000313" key="1">
    <source>
        <dbReference type="EMBL" id="OWU68095.1"/>
    </source>
</evidence>
<proteinExistence type="predicted"/>
<dbReference type="Proteomes" id="UP000215377">
    <property type="component" value="Unassembled WGS sequence"/>
</dbReference>
<organism evidence="1 2">
    <name type="scientific">Marinibacterium profundimaris</name>
    <dbReference type="NCBI Taxonomy" id="1679460"/>
    <lineage>
        <taxon>Bacteria</taxon>
        <taxon>Pseudomonadati</taxon>
        <taxon>Pseudomonadota</taxon>
        <taxon>Alphaproteobacteria</taxon>
        <taxon>Rhodobacterales</taxon>
        <taxon>Paracoccaceae</taxon>
        <taxon>Marinibacterium</taxon>
    </lineage>
</organism>
<dbReference type="GO" id="GO:0043448">
    <property type="term" value="P:alkane catabolic process"/>
    <property type="evidence" value="ECO:0007669"/>
    <property type="project" value="TreeGrafter"/>
</dbReference>
<dbReference type="EMBL" id="AQQR01000023">
    <property type="protein sequence ID" value="OWU68095.1"/>
    <property type="molecule type" value="Genomic_DNA"/>
</dbReference>
<dbReference type="OrthoDB" id="9800666at2"/>
<dbReference type="PANTHER" id="PTHR39335:SF1">
    <property type="entry name" value="BLL4220 PROTEIN"/>
    <property type="match status" value="1"/>
</dbReference>
<dbReference type="AlphaFoldDB" id="A0A225NBL8"/>
<protein>
    <recommendedName>
        <fullName evidence="3">Lipoprotein</fullName>
    </recommendedName>
</protein>
<accession>A0A225NBL8</accession>
<dbReference type="InterPro" id="IPR005297">
    <property type="entry name" value="Lipoprotein_repeat"/>
</dbReference>
<keyword evidence="2" id="KW-1185">Reference proteome</keyword>
<reference evidence="1 2" key="1">
    <citation type="submission" date="2013-04" db="EMBL/GenBank/DDBJ databases">
        <title>Oceanicola sp. 22II1-22F33 Genome Sequencing.</title>
        <authorList>
            <person name="Lai Q."/>
            <person name="Li G."/>
            <person name="Shao Z."/>
        </authorList>
    </citation>
    <scope>NUCLEOTIDE SEQUENCE [LARGE SCALE GENOMIC DNA]</scope>
    <source>
        <strain evidence="1 2">22II1-22F33</strain>
    </source>
</reference>
<name>A0A225NBL8_9RHOB</name>
<evidence type="ECO:0008006" key="3">
    <source>
        <dbReference type="Google" id="ProtNLM"/>
    </source>
</evidence>
<dbReference type="RefSeq" id="WP_158218065.1">
    <property type="nucleotide sequence ID" value="NZ_AQQR01000023.1"/>
</dbReference>
<gene>
    <name evidence="1" type="ORF">ATO3_24665</name>
</gene>
<evidence type="ECO:0000313" key="2">
    <source>
        <dbReference type="Proteomes" id="UP000215377"/>
    </source>
</evidence>